<reference evidence="11 12" key="1">
    <citation type="submission" date="2014-04" db="EMBL/GenBank/DDBJ databases">
        <title>Evolutionary Origins and Diversification of the Mycorrhizal Mutualists.</title>
        <authorList>
            <consortium name="DOE Joint Genome Institute"/>
            <consortium name="Mycorrhizal Genomics Consortium"/>
            <person name="Kohler A."/>
            <person name="Kuo A."/>
            <person name="Nagy L.G."/>
            <person name="Floudas D."/>
            <person name="Copeland A."/>
            <person name="Barry K.W."/>
            <person name="Cichocki N."/>
            <person name="Veneault-Fourrey C."/>
            <person name="LaButti K."/>
            <person name="Lindquist E.A."/>
            <person name="Lipzen A."/>
            <person name="Lundell T."/>
            <person name="Morin E."/>
            <person name="Murat C."/>
            <person name="Riley R."/>
            <person name="Ohm R."/>
            <person name="Sun H."/>
            <person name="Tunlid A."/>
            <person name="Henrissat B."/>
            <person name="Grigoriev I.V."/>
            <person name="Hibbett D.S."/>
            <person name="Martin F."/>
        </authorList>
    </citation>
    <scope>NUCLEOTIDE SEQUENCE [LARGE SCALE GENOMIC DNA]</scope>
    <source>
        <strain evidence="11 12">MD-312</strain>
    </source>
</reference>
<organism evidence="11 12">
    <name type="scientific">Hydnomerulius pinastri MD-312</name>
    <dbReference type="NCBI Taxonomy" id="994086"/>
    <lineage>
        <taxon>Eukaryota</taxon>
        <taxon>Fungi</taxon>
        <taxon>Dikarya</taxon>
        <taxon>Basidiomycota</taxon>
        <taxon>Agaricomycotina</taxon>
        <taxon>Agaricomycetes</taxon>
        <taxon>Agaricomycetidae</taxon>
        <taxon>Boletales</taxon>
        <taxon>Boletales incertae sedis</taxon>
        <taxon>Leucogyrophana</taxon>
    </lineage>
</organism>
<dbReference type="OrthoDB" id="2789670at2759"/>
<dbReference type="GO" id="GO:0004497">
    <property type="term" value="F:monooxygenase activity"/>
    <property type="evidence" value="ECO:0007669"/>
    <property type="project" value="UniProtKB-KW"/>
</dbReference>
<comment type="cofactor">
    <cofactor evidence="1 9">
        <name>heme</name>
        <dbReference type="ChEBI" id="CHEBI:30413"/>
    </cofactor>
</comment>
<comment type="similarity">
    <text evidence="3 10">Belongs to the cytochrome P450 family.</text>
</comment>
<dbReference type="InterPro" id="IPR017972">
    <property type="entry name" value="Cyt_P450_CS"/>
</dbReference>
<dbReference type="Proteomes" id="UP000053820">
    <property type="component" value="Unassembled WGS sequence"/>
</dbReference>
<keyword evidence="8 10" id="KW-0503">Monooxygenase</keyword>
<evidence type="ECO:0000256" key="2">
    <source>
        <dbReference type="ARBA" id="ARBA00005179"/>
    </source>
</evidence>
<dbReference type="PRINTS" id="PR00463">
    <property type="entry name" value="EP450I"/>
</dbReference>
<name>A0A0C9VG26_9AGAM</name>
<keyword evidence="4 9" id="KW-0349">Heme</keyword>
<gene>
    <name evidence="11" type="ORF">HYDPIDRAFT_111874</name>
</gene>
<dbReference type="InterPro" id="IPR001128">
    <property type="entry name" value="Cyt_P450"/>
</dbReference>
<evidence type="ECO:0000256" key="3">
    <source>
        <dbReference type="ARBA" id="ARBA00010617"/>
    </source>
</evidence>
<dbReference type="GO" id="GO:0020037">
    <property type="term" value="F:heme binding"/>
    <property type="evidence" value="ECO:0007669"/>
    <property type="project" value="InterPro"/>
</dbReference>
<feature type="binding site" description="axial binding residue" evidence="9">
    <location>
        <position position="443"/>
    </location>
    <ligand>
        <name>heme</name>
        <dbReference type="ChEBI" id="CHEBI:30413"/>
    </ligand>
    <ligandPart>
        <name>Fe</name>
        <dbReference type="ChEBI" id="CHEBI:18248"/>
    </ligandPart>
</feature>
<sequence length="515" mass="57581">MSSSAITALVGVLAGLLVIEGTRKLRQKLNSNRPPLPPSPTAVPFLGHVLGVNRDAPYITYAEWAKTYGDIMYTHLLGQEMIVLNSEELAIELLEKRSHKYSDRPAFSTTEMFGWEWGATLTPYGPRFRLHRRIYHQVFHANAALSYRPQQLQKAYEMLGHILTDPAEYAEHFDTFSASVVMAVTYGYDLAPGDTFVNKIKRAADIFLSVATPEAAAVCTAFPFLKKLPPWFPFMGFKYEAAESARLASEGLHQPYEWTRRKFDEGTAAPSMVSDALTRYQIDEDSKDPVLVQGIKEAAATVYAAAVETTNSTLLVFLYLMQRHPEVQVRAQAEIDKVVGTQRLPTFDDKPALPYVEAVLRETMRWHPVTPVGVPHATSEDDVYEGYYIPKGATVMANSWAIAHNEEKYPDSFSFIPERFLNSDGTLTDDTVSWVFGFGRRMCPGRHVATASVWVAMVCILALFKIEKTEGSDNVKWTKGLSSHPLPFPCKFIPRDADIDAQQLASLISASQHES</sequence>
<dbReference type="HOGENOM" id="CLU_001570_2_3_1"/>
<evidence type="ECO:0008006" key="13">
    <source>
        <dbReference type="Google" id="ProtNLM"/>
    </source>
</evidence>
<comment type="pathway">
    <text evidence="2">Secondary metabolite biosynthesis.</text>
</comment>
<keyword evidence="6 10" id="KW-0560">Oxidoreductase</keyword>
<evidence type="ECO:0000313" key="11">
    <source>
        <dbReference type="EMBL" id="KIJ64539.1"/>
    </source>
</evidence>
<accession>A0A0C9VG26</accession>
<evidence type="ECO:0000313" key="12">
    <source>
        <dbReference type="Proteomes" id="UP000053820"/>
    </source>
</evidence>
<dbReference type="InterPro" id="IPR002401">
    <property type="entry name" value="Cyt_P450_E_grp-I"/>
</dbReference>
<dbReference type="CDD" id="cd11065">
    <property type="entry name" value="CYP64-like"/>
    <property type="match status" value="1"/>
</dbReference>
<evidence type="ECO:0000256" key="9">
    <source>
        <dbReference type="PIRSR" id="PIRSR602401-1"/>
    </source>
</evidence>
<dbReference type="Pfam" id="PF00067">
    <property type="entry name" value="p450"/>
    <property type="match status" value="1"/>
</dbReference>
<dbReference type="InterPro" id="IPR050364">
    <property type="entry name" value="Cytochrome_P450_fung"/>
</dbReference>
<dbReference type="InterPro" id="IPR036396">
    <property type="entry name" value="Cyt_P450_sf"/>
</dbReference>
<dbReference type="SUPFAM" id="SSF48264">
    <property type="entry name" value="Cytochrome P450"/>
    <property type="match status" value="1"/>
</dbReference>
<evidence type="ECO:0000256" key="5">
    <source>
        <dbReference type="ARBA" id="ARBA00022723"/>
    </source>
</evidence>
<dbReference type="PRINTS" id="PR00385">
    <property type="entry name" value="P450"/>
</dbReference>
<evidence type="ECO:0000256" key="6">
    <source>
        <dbReference type="ARBA" id="ARBA00023002"/>
    </source>
</evidence>
<evidence type="ECO:0000256" key="10">
    <source>
        <dbReference type="RuleBase" id="RU000461"/>
    </source>
</evidence>
<protein>
    <recommendedName>
        <fullName evidence="13">Cytochrome P450</fullName>
    </recommendedName>
</protein>
<dbReference type="PROSITE" id="PS00086">
    <property type="entry name" value="CYTOCHROME_P450"/>
    <property type="match status" value="1"/>
</dbReference>
<keyword evidence="12" id="KW-1185">Reference proteome</keyword>
<evidence type="ECO:0000256" key="8">
    <source>
        <dbReference type="ARBA" id="ARBA00023033"/>
    </source>
</evidence>
<dbReference type="EMBL" id="KN839846">
    <property type="protein sequence ID" value="KIJ64539.1"/>
    <property type="molecule type" value="Genomic_DNA"/>
</dbReference>
<evidence type="ECO:0000256" key="7">
    <source>
        <dbReference type="ARBA" id="ARBA00023004"/>
    </source>
</evidence>
<evidence type="ECO:0000256" key="1">
    <source>
        <dbReference type="ARBA" id="ARBA00001971"/>
    </source>
</evidence>
<proteinExistence type="inferred from homology"/>
<dbReference type="AlphaFoldDB" id="A0A0C9VG26"/>
<dbReference type="GO" id="GO:0005506">
    <property type="term" value="F:iron ion binding"/>
    <property type="evidence" value="ECO:0007669"/>
    <property type="project" value="InterPro"/>
</dbReference>
<dbReference type="Gene3D" id="1.10.630.10">
    <property type="entry name" value="Cytochrome P450"/>
    <property type="match status" value="1"/>
</dbReference>
<keyword evidence="7 9" id="KW-0408">Iron</keyword>
<dbReference type="GO" id="GO:0016705">
    <property type="term" value="F:oxidoreductase activity, acting on paired donors, with incorporation or reduction of molecular oxygen"/>
    <property type="evidence" value="ECO:0007669"/>
    <property type="project" value="InterPro"/>
</dbReference>
<dbReference type="PANTHER" id="PTHR46300">
    <property type="entry name" value="P450, PUTATIVE (EUROFUNG)-RELATED-RELATED"/>
    <property type="match status" value="1"/>
</dbReference>
<evidence type="ECO:0000256" key="4">
    <source>
        <dbReference type="ARBA" id="ARBA00022617"/>
    </source>
</evidence>
<keyword evidence="5 9" id="KW-0479">Metal-binding</keyword>
<dbReference type="PANTHER" id="PTHR46300:SF7">
    <property type="entry name" value="P450, PUTATIVE (EUROFUNG)-RELATED"/>
    <property type="match status" value="1"/>
</dbReference>